<keyword evidence="3" id="KW-1185">Reference proteome</keyword>
<dbReference type="AlphaFoldDB" id="A0A2T3W4D8"/>
<dbReference type="Pfam" id="PF18423">
    <property type="entry name" value="zf_CopZ"/>
    <property type="match status" value="1"/>
</dbReference>
<feature type="domain" description="CopZ zinc binding" evidence="1">
    <location>
        <begin position="8"/>
        <end position="66"/>
    </location>
</feature>
<dbReference type="NCBIfam" id="NF047645">
    <property type="entry name" value="CopZ_Nterm_CC"/>
    <property type="match status" value="1"/>
</dbReference>
<dbReference type="EMBL" id="PYSV01000020">
    <property type="protein sequence ID" value="PTA66766.1"/>
    <property type="molecule type" value="Genomic_DNA"/>
</dbReference>
<dbReference type="Proteomes" id="UP000240317">
    <property type="component" value="Unassembled WGS sequence"/>
</dbReference>
<evidence type="ECO:0000259" key="1">
    <source>
        <dbReference type="Pfam" id="PF18423"/>
    </source>
</evidence>
<proteinExistence type="predicted"/>
<dbReference type="InterPro" id="IPR041854">
    <property type="entry name" value="BFD-like_2Fe2S-bd_dom_sf"/>
</dbReference>
<evidence type="ECO:0000313" key="2">
    <source>
        <dbReference type="EMBL" id="PTA66766.1"/>
    </source>
</evidence>
<name>A0A2T3W4D8_9DEIO</name>
<dbReference type="InterPro" id="IPR040890">
    <property type="entry name" value="Znf_CopZ"/>
</dbReference>
<accession>A0A2T3W4D8</accession>
<dbReference type="CDD" id="cd10141">
    <property type="entry name" value="CopZ-like_Fer2_BFD-like"/>
    <property type="match status" value="1"/>
</dbReference>
<dbReference type="OrthoDB" id="95698at2"/>
<organism evidence="2 3">
    <name type="scientific">Deinococcus arcticus</name>
    <dbReference type="NCBI Taxonomy" id="2136176"/>
    <lineage>
        <taxon>Bacteria</taxon>
        <taxon>Thermotogati</taxon>
        <taxon>Deinococcota</taxon>
        <taxon>Deinococci</taxon>
        <taxon>Deinococcales</taxon>
        <taxon>Deinococcaceae</taxon>
        <taxon>Deinococcus</taxon>
    </lineage>
</organism>
<reference evidence="2 3" key="1">
    <citation type="submission" date="2018-03" db="EMBL/GenBank/DDBJ databases">
        <title>Draft genome of Deinococcus sp. OD32.</title>
        <authorList>
            <person name="Wang X.-P."/>
            <person name="Du Z.-J."/>
        </authorList>
    </citation>
    <scope>NUCLEOTIDE SEQUENCE [LARGE SCALE GENOMIC DNA]</scope>
    <source>
        <strain evidence="2 3">OD32</strain>
    </source>
</reference>
<sequence>MNALLPPCPLNGKSGKVVKLITLKALLTPQALTRLTPVETYHFCSDPECPVVYYSVLHSFRIDDIKVPVFQKDSDSEVPVCYCFAYSRRALASSVKEDAGQIPNVIREHIQANRCGCEVNNPQGSCCLGNVTRLINAACEVQHT</sequence>
<dbReference type="Gene3D" id="1.10.10.1100">
    <property type="entry name" value="BFD-like [2Fe-2S]-binding domain"/>
    <property type="match status" value="1"/>
</dbReference>
<evidence type="ECO:0000313" key="3">
    <source>
        <dbReference type="Proteomes" id="UP000240317"/>
    </source>
</evidence>
<protein>
    <submittedName>
        <fullName evidence="2">(2Fe-2S)-binding protein</fullName>
    </submittedName>
</protein>
<gene>
    <name evidence="2" type="ORF">C8263_16175</name>
</gene>
<dbReference type="RefSeq" id="WP_107139181.1">
    <property type="nucleotide sequence ID" value="NZ_PYSV01000020.1"/>
</dbReference>
<dbReference type="Gene3D" id="2.20.25.270">
    <property type="match status" value="1"/>
</dbReference>
<comment type="caution">
    <text evidence="2">The sequence shown here is derived from an EMBL/GenBank/DDBJ whole genome shotgun (WGS) entry which is preliminary data.</text>
</comment>